<organism evidence="1 2">
    <name type="scientific">Entomophthora muscae</name>
    <dbReference type="NCBI Taxonomy" id="34485"/>
    <lineage>
        <taxon>Eukaryota</taxon>
        <taxon>Fungi</taxon>
        <taxon>Fungi incertae sedis</taxon>
        <taxon>Zoopagomycota</taxon>
        <taxon>Entomophthoromycotina</taxon>
        <taxon>Entomophthoromycetes</taxon>
        <taxon>Entomophthorales</taxon>
        <taxon>Entomophthoraceae</taxon>
        <taxon>Entomophthora</taxon>
    </lineage>
</organism>
<evidence type="ECO:0000313" key="1">
    <source>
        <dbReference type="EMBL" id="KAJ9056722.1"/>
    </source>
</evidence>
<evidence type="ECO:0000313" key="2">
    <source>
        <dbReference type="Proteomes" id="UP001165960"/>
    </source>
</evidence>
<protein>
    <submittedName>
        <fullName evidence="1">Uncharacterized protein</fullName>
    </submittedName>
</protein>
<sequence length="325" mass="36775">MSTKPQKGHTKTPDCSSKIRPALTKVKELISCHQYYKAISLLWNLAEKFWGEGHVKSCFTLVKHMIYILEENISLKDHEPREELSHSQICHMLFLGKLCIYNMSLLFSRSLPSPGQTLLLSDALETKFSWGMVCNEHQSMLKTLAQDRYFSAKQTEPSLNQPNFKGKEVLNRTIGFLLKFKLNDTWLTFLCWIGFYYSDVSHKTIYLKILISLSSSSQSLFSLAEACISNLPDPECLLLAKVLLIQGLLNGDEVLVNFIFNHLSTTKPGSDLCCQKLLSITKAALNLDLQALYQMSCQRSALSSGNEAFLAQLAEKVIDLKQNLH</sequence>
<dbReference type="Proteomes" id="UP001165960">
    <property type="component" value="Unassembled WGS sequence"/>
</dbReference>
<name>A0ACC2S2W4_9FUNG</name>
<comment type="caution">
    <text evidence="1">The sequence shown here is derived from an EMBL/GenBank/DDBJ whole genome shotgun (WGS) entry which is preliminary data.</text>
</comment>
<gene>
    <name evidence="1" type="ORF">DSO57_1030066</name>
</gene>
<accession>A0ACC2S2W4</accession>
<reference evidence="1" key="1">
    <citation type="submission" date="2022-04" db="EMBL/GenBank/DDBJ databases">
        <title>Genome of the entomopathogenic fungus Entomophthora muscae.</title>
        <authorList>
            <person name="Elya C."/>
            <person name="Lovett B.R."/>
            <person name="Lee E."/>
            <person name="Macias A.M."/>
            <person name="Hajek A.E."/>
            <person name="De Bivort B.L."/>
            <person name="Kasson M.T."/>
            <person name="De Fine Licht H.H."/>
            <person name="Stajich J.E."/>
        </authorList>
    </citation>
    <scope>NUCLEOTIDE SEQUENCE</scope>
    <source>
        <strain evidence="1">Berkeley</strain>
    </source>
</reference>
<keyword evidence="2" id="KW-1185">Reference proteome</keyword>
<dbReference type="EMBL" id="QTSX02005883">
    <property type="protein sequence ID" value="KAJ9056722.1"/>
    <property type="molecule type" value="Genomic_DNA"/>
</dbReference>
<proteinExistence type="predicted"/>